<evidence type="ECO:0000256" key="4">
    <source>
        <dbReference type="ARBA" id="ARBA00022475"/>
    </source>
</evidence>
<dbReference type="Proteomes" id="UP000449710">
    <property type="component" value="Unassembled WGS sequence"/>
</dbReference>
<dbReference type="EMBL" id="SUMG01000001">
    <property type="protein sequence ID" value="NBG87009.1"/>
    <property type="molecule type" value="Genomic_DNA"/>
</dbReference>
<dbReference type="GO" id="GO:0015297">
    <property type="term" value="F:antiporter activity"/>
    <property type="evidence" value="ECO:0007669"/>
    <property type="project" value="UniProtKB-KW"/>
</dbReference>
<keyword evidence="6 8" id="KW-1133">Transmembrane helix</keyword>
<evidence type="ECO:0000313" key="9">
    <source>
        <dbReference type="EMBL" id="NBG87009.1"/>
    </source>
</evidence>
<name>A0AA43XIV0_9CLOT</name>
<evidence type="ECO:0000256" key="6">
    <source>
        <dbReference type="ARBA" id="ARBA00022989"/>
    </source>
</evidence>
<evidence type="ECO:0008006" key="11">
    <source>
        <dbReference type="Google" id="ProtNLM"/>
    </source>
</evidence>
<feature type="transmembrane region" description="Helical" evidence="8">
    <location>
        <begin position="12"/>
        <end position="29"/>
    </location>
</feature>
<comment type="caution">
    <text evidence="9">The sequence shown here is derived from an EMBL/GenBank/DDBJ whole genome shotgun (WGS) entry which is preliminary data.</text>
</comment>
<keyword evidence="5 8" id="KW-0812">Transmembrane</keyword>
<dbReference type="PANTHER" id="PTHR34584:SF1">
    <property type="entry name" value="NA(+)_H(+) ANTIPORTER SUBUNIT E1"/>
    <property type="match status" value="1"/>
</dbReference>
<dbReference type="GO" id="GO:0005886">
    <property type="term" value="C:plasma membrane"/>
    <property type="evidence" value="ECO:0007669"/>
    <property type="project" value="UniProtKB-SubCell"/>
</dbReference>
<evidence type="ECO:0000313" key="10">
    <source>
        <dbReference type="Proteomes" id="UP000449710"/>
    </source>
</evidence>
<dbReference type="InterPro" id="IPR002758">
    <property type="entry name" value="Cation_antiport_E"/>
</dbReference>
<accession>A0AA43XIV0</accession>
<reference evidence="9 10" key="1">
    <citation type="submission" date="2019-04" db="EMBL/GenBank/DDBJ databases">
        <title>Isachenkonia alkalipeptolytica gen. nov. sp. nov. a new anaerobic, alkiliphilic organothrophic bacterium capable to reduce synthesized ferrihydrite isolated from a soda lake.</title>
        <authorList>
            <person name="Toshchakov S.V."/>
            <person name="Zavarzina D.G."/>
            <person name="Zhilina T.N."/>
            <person name="Kostrikina N.A."/>
            <person name="Kublanov I.V."/>
        </authorList>
    </citation>
    <scope>NUCLEOTIDE SEQUENCE [LARGE SCALE GENOMIC DNA]</scope>
    <source>
        <strain evidence="9 10">Z-1701</strain>
    </source>
</reference>
<proteinExistence type="inferred from homology"/>
<feature type="transmembrane region" description="Helical" evidence="8">
    <location>
        <begin position="66"/>
        <end position="85"/>
    </location>
</feature>
<organism evidence="9 10">
    <name type="scientific">Isachenkonia alkalipeptolytica</name>
    <dbReference type="NCBI Taxonomy" id="2565777"/>
    <lineage>
        <taxon>Bacteria</taxon>
        <taxon>Bacillati</taxon>
        <taxon>Bacillota</taxon>
        <taxon>Clostridia</taxon>
        <taxon>Eubacteriales</taxon>
        <taxon>Clostridiaceae</taxon>
        <taxon>Isachenkonia</taxon>
    </lineage>
</organism>
<dbReference type="PANTHER" id="PTHR34584">
    <property type="entry name" value="NA(+)/H(+) ANTIPORTER SUBUNIT E1"/>
    <property type="match status" value="1"/>
</dbReference>
<keyword evidence="10" id="KW-1185">Reference proteome</keyword>
<comment type="subcellular location">
    <subcellularLocation>
        <location evidence="1">Cell membrane</location>
        <topology evidence="1">Multi-pass membrane protein</topology>
    </subcellularLocation>
</comment>
<dbReference type="Pfam" id="PF01899">
    <property type="entry name" value="MNHE"/>
    <property type="match status" value="1"/>
</dbReference>
<evidence type="ECO:0000256" key="2">
    <source>
        <dbReference type="ARBA" id="ARBA00006228"/>
    </source>
</evidence>
<keyword evidence="4" id="KW-1003">Cell membrane</keyword>
<sequence>MCTLKNRIKTYSYYFVLLFLFWIILSQQFTLEIALIGAGAVGLIMLYSKSLLFSPKETTLFSPGKIVLFVKFIFVMLIEILKSNWQVAKIVLSPSLPISPSFVKVKKTFEKDFDKVIFGNSVTLTPGTLTVDIDEEGFLVHALTKEAAEGLEGSIIEEFVRKLEAE</sequence>
<comment type="similarity">
    <text evidence="2">Belongs to the CPA3 antiporters (TC 2.A.63) subunit E family.</text>
</comment>
<dbReference type="AlphaFoldDB" id="A0AA43XIV0"/>
<evidence type="ECO:0000256" key="1">
    <source>
        <dbReference type="ARBA" id="ARBA00004651"/>
    </source>
</evidence>
<evidence type="ECO:0000256" key="3">
    <source>
        <dbReference type="ARBA" id="ARBA00022449"/>
    </source>
</evidence>
<dbReference type="PIRSF" id="PIRSF019239">
    <property type="entry name" value="MrpE"/>
    <property type="match status" value="1"/>
</dbReference>
<evidence type="ECO:0000256" key="8">
    <source>
        <dbReference type="SAM" id="Phobius"/>
    </source>
</evidence>
<keyword evidence="7 8" id="KW-0472">Membrane</keyword>
<dbReference type="GO" id="GO:0008324">
    <property type="term" value="F:monoatomic cation transmembrane transporter activity"/>
    <property type="evidence" value="ECO:0007669"/>
    <property type="project" value="InterPro"/>
</dbReference>
<gene>
    <name evidence="9" type="ORF">ISALK_00705</name>
</gene>
<protein>
    <recommendedName>
        <fullName evidence="11">Na+/H+ antiporter subunit E</fullName>
    </recommendedName>
</protein>
<keyword evidence="3" id="KW-0813">Transport</keyword>
<keyword evidence="3" id="KW-0050">Antiport</keyword>
<evidence type="ECO:0000256" key="5">
    <source>
        <dbReference type="ARBA" id="ARBA00022692"/>
    </source>
</evidence>
<evidence type="ECO:0000256" key="7">
    <source>
        <dbReference type="ARBA" id="ARBA00023136"/>
    </source>
</evidence>